<gene>
    <name evidence="1" type="ORF">BJ970_006439</name>
</gene>
<proteinExistence type="predicted"/>
<dbReference type="AlphaFoldDB" id="A0A840QFX0"/>
<organism evidence="1 2">
    <name type="scientific">Saccharopolyspora phatthalungensis</name>
    <dbReference type="NCBI Taxonomy" id="664693"/>
    <lineage>
        <taxon>Bacteria</taxon>
        <taxon>Bacillati</taxon>
        <taxon>Actinomycetota</taxon>
        <taxon>Actinomycetes</taxon>
        <taxon>Pseudonocardiales</taxon>
        <taxon>Pseudonocardiaceae</taxon>
        <taxon>Saccharopolyspora</taxon>
    </lineage>
</organism>
<evidence type="ECO:0000313" key="2">
    <source>
        <dbReference type="Proteomes" id="UP000584374"/>
    </source>
</evidence>
<protein>
    <submittedName>
        <fullName evidence="1">Uncharacterized protein</fullName>
    </submittedName>
</protein>
<comment type="caution">
    <text evidence="1">The sequence shown here is derived from an EMBL/GenBank/DDBJ whole genome shotgun (WGS) entry which is preliminary data.</text>
</comment>
<evidence type="ECO:0000313" key="1">
    <source>
        <dbReference type="EMBL" id="MBB5158840.1"/>
    </source>
</evidence>
<sequence length="241" mass="26799">MPLDNVVLATLEVPDKAQLRARLAELTCPDGVEPQPANTYEARDPSGFIIVTVDKFWMVTNVQIRSRWNDHIRPDAFPAALYNTYVTAVQRALAVELTHRPASPPSAPAPDDTYVDPTELSLEEWVAQTRSRLNAIDDEYDAIRRRQQAPQEGVTEIRSPLGYLTMQMRGGGPIAINGNPQALDHPSDTVLSEDILQLFVRASLGAAPGERSRSAQLHSNSSSDADDEYFADFNIFEDWHD</sequence>
<dbReference type="EMBL" id="JACHIW010000002">
    <property type="protein sequence ID" value="MBB5158840.1"/>
    <property type="molecule type" value="Genomic_DNA"/>
</dbReference>
<dbReference type="Proteomes" id="UP000584374">
    <property type="component" value="Unassembled WGS sequence"/>
</dbReference>
<name>A0A840QFX0_9PSEU</name>
<keyword evidence="2" id="KW-1185">Reference proteome</keyword>
<reference evidence="1 2" key="1">
    <citation type="submission" date="2020-08" db="EMBL/GenBank/DDBJ databases">
        <title>Sequencing the genomes of 1000 actinobacteria strains.</title>
        <authorList>
            <person name="Klenk H.-P."/>
        </authorList>
    </citation>
    <scope>NUCLEOTIDE SEQUENCE [LARGE SCALE GENOMIC DNA]</scope>
    <source>
        <strain evidence="1 2">DSM 45584</strain>
    </source>
</reference>
<accession>A0A840QFX0</accession>